<proteinExistence type="predicted"/>
<dbReference type="AlphaFoldDB" id="A0A974A605"/>
<keyword evidence="1" id="KW-0732">Signal</keyword>
<feature type="signal peptide" evidence="1">
    <location>
        <begin position="1"/>
        <end position="28"/>
    </location>
</feature>
<dbReference type="Proteomes" id="UP001432046">
    <property type="component" value="Chromosome"/>
</dbReference>
<dbReference type="EMBL" id="JAAOLE020000001">
    <property type="protein sequence ID" value="NVI49890.1"/>
    <property type="molecule type" value="Genomic_DNA"/>
</dbReference>
<evidence type="ECO:0000313" key="2">
    <source>
        <dbReference type="EMBL" id="NVI49890.1"/>
    </source>
</evidence>
<sequence>MTEGYLRRGLVRRLGVAAAAVFSLSISAQQRAEALSLASPGTVPAAKSAVDAMTTEVRHGGGGGHGGGGHGGGGFHGGGFRGGGFHGGGFHRGAFHRGGFRAAPAFHGGFHRYGGIHRHYGGYHRFYGGGYRYGYRRHFHHRRYVYGSSYYYPAYYHHRRCRVVWTYYGPRRICRPYWHHRHHWRPYGYW</sequence>
<feature type="chain" id="PRO_5037837197" description="Lectin-like protein BA14k" evidence="1">
    <location>
        <begin position="29"/>
        <end position="190"/>
    </location>
</feature>
<evidence type="ECO:0008006" key="5">
    <source>
        <dbReference type="Google" id="ProtNLM"/>
    </source>
</evidence>
<organism evidence="2">
    <name type="scientific">Bradyrhizobium septentrionale</name>
    <dbReference type="NCBI Taxonomy" id="1404411"/>
    <lineage>
        <taxon>Bacteria</taxon>
        <taxon>Pseudomonadati</taxon>
        <taxon>Pseudomonadota</taxon>
        <taxon>Alphaproteobacteria</taxon>
        <taxon>Hyphomicrobiales</taxon>
        <taxon>Nitrobacteraceae</taxon>
        <taxon>Bradyrhizobium</taxon>
    </lineage>
</organism>
<protein>
    <recommendedName>
        <fullName evidence="5">Lectin-like protein BA14k</fullName>
    </recommendedName>
</protein>
<dbReference type="EMBL" id="CP147711">
    <property type="protein sequence ID" value="WXC80263.1"/>
    <property type="molecule type" value="Genomic_DNA"/>
</dbReference>
<name>A0A974A605_9BRAD</name>
<dbReference type="RefSeq" id="WP_166213252.1">
    <property type="nucleotide sequence ID" value="NZ_CP088285.1"/>
</dbReference>
<gene>
    <name evidence="2" type="ORF">HAP48_045030</name>
    <name evidence="3" type="ORF">WDK88_00930</name>
</gene>
<dbReference type="PROSITE" id="PS51318">
    <property type="entry name" value="TAT"/>
    <property type="match status" value="1"/>
</dbReference>
<reference evidence="3" key="2">
    <citation type="journal article" date="2021" name="Int. J. Syst. Evol. Microbiol.">
        <title>Bradyrhizobium septentrionale sp. nov. (sv. septentrionale) and Bradyrhizobium quebecense sp. nov. (sv. septentrionale) associated with legumes native to Canada possess rearranged symbiosis genes and numerous insertion sequences.</title>
        <authorList>
            <person name="Bromfield E.S.P."/>
            <person name="Cloutier S."/>
        </authorList>
    </citation>
    <scope>NUCLEOTIDE SEQUENCE</scope>
    <source>
        <strain evidence="3">5S5</strain>
    </source>
</reference>
<dbReference type="InterPro" id="IPR006311">
    <property type="entry name" value="TAT_signal"/>
</dbReference>
<reference evidence="2" key="1">
    <citation type="submission" date="2020-06" db="EMBL/GenBank/DDBJ databases">
        <title>Whole Genome Sequence of Bradyrhizobium sp. Strain 1S1.</title>
        <authorList>
            <person name="Bromfield E.S.P."/>
            <person name="Cloutier S."/>
        </authorList>
    </citation>
    <scope>NUCLEOTIDE SEQUENCE [LARGE SCALE GENOMIC DNA]</scope>
    <source>
        <strain evidence="2">1S1</strain>
    </source>
</reference>
<keyword evidence="4" id="KW-1185">Reference proteome</keyword>
<accession>A0A974A605</accession>
<evidence type="ECO:0000313" key="3">
    <source>
        <dbReference type="EMBL" id="WXC80263.1"/>
    </source>
</evidence>
<evidence type="ECO:0000313" key="4">
    <source>
        <dbReference type="Proteomes" id="UP001432046"/>
    </source>
</evidence>
<evidence type="ECO:0000256" key="1">
    <source>
        <dbReference type="SAM" id="SignalP"/>
    </source>
</evidence>
<reference evidence="3" key="3">
    <citation type="submission" date="2024-03" db="EMBL/GenBank/DDBJ databases">
        <authorList>
            <person name="Bromfield E.S.P."/>
            <person name="Cloutier S."/>
        </authorList>
    </citation>
    <scope>NUCLEOTIDE SEQUENCE</scope>
    <source>
        <strain evidence="3">5S5</strain>
    </source>
</reference>